<reference evidence="1" key="1">
    <citation type="submission" date="2018-02" db="EMBL/GenBank/DDBJ databases">
        <title>Rhizophora mucronata_Transcriptome.</title>
        <authorList>
            <person name="Meera S.P."/>
            <person name="Sreeshan A."/>
            <person name="Augustine A."/>
        </authorList>
    </citation>
    <scope>NUCLEOTIDE SEQUENCE</scope>
    <source>
        <tissue evidence="1">Leaf</tissue>
    </source>
</reference>
<evidence type="ECO:0000313" key="1">
    <source>
        <dbReference type="EMBL" id="MBX63357.1"/>
    </source>
</evidence>
<proteinExistence type="predicted"/>
<dbReference type="EMBL" id="GGEC01082873">
    <property type="protein sequence ID" value="MBX63357.1"/>
    <property type="molecule type" value="Transcribed_RNA"/>
</dbReference>
<dbReference type="AlphaFoldDB" id="A0A2P2Q8S8"/>
<sequence length="18" mass="2112">MKSESQALQSDDNFNIRE</sequence>
<organism evidence="1">
    <name type="scientific">Rhizophora mucronata</name>
    <name type="common">Asiatic mangrove</name>
    <dbReference type="NCBI Taxonomy" id="61149"/>
    <lineage>
        <taxon>Eukaryota</taxon>
        <taxon>Viridiplantae</taxon>
        <taxon>Streptophyta</taxon>
        <taxon>Embryophyta</taxon>
        <taxon>Tracheophyta</taxon>
        <taxon>Spermatophyta</taxon>
        <taxon>Magnoliopsida</taxon>
        <taxon>eudicotyledons</taxon>
        <taxon>Gunneridae</taxon>
        <taxon>Pentapetalae</taxon>
        <taxon>rosids</taxon>
        <taxon>fabids</taxon>
        <taxon>Malpighiales</taxon>
        <taxon>Rhizophoraceae</taxon>
        <taxon>Rhizophora</taxon>
    </lineage>
</organism>
<accession>A0A2P2Q8S8</accession>
<protein>
    <submittedName>
        <fullName evidence="1">Uncharacterized protein</fullName>
    </submittedName>
</protein>
<name>A0A2P2Q8S8_RHIMU</name>